<evidence type="ECO:0000313" key="1">
    <source>
        <dbReference type="EMBL" id="EXY89369.1"/>
    </source>
</evidence>
<gene>
    <name evidence="1" type="ORF">M125_3967</name>
</gene>
<dbReference type="AlphaFoldDB" id="A0A015TY67"/>
<evidence type="ECO:0000313" key="2">
    <source>
        <dbReference type="Proteomes" id="UP000020773"/>
    </source>
</evidence>
<dbReference type="PATRIC" id="fig|1339316.3.peg.3751"/>
<organism evidence="1 2">
    <name type="scientific">Bacteroides fragilis str. 3998T(B)3</name>
    <dbReference type="NCBI Taxonomy" id="1339316"/>
    <lineage>
        <taxon>Bacteria</taxon>
        <taxon>Pseudomonadati</taxon>
        <taxon>Bacteroidota</taxon>
        <taxon>Bacteroidia</taxon>
        <taxon>Bacteroidales</taxon>
        <taxon>Bacteroidaceae</taxon>
        <taxon>Bacteroides</taxon>
    </lineage>
</organism>
<sequence>MCWFLNPEKNLILFTGCRLLSFYKRIFAGIKRERHAAN</sequence>
<reference evidence="1 2" key="1">
    <citation type="submission" date="2014-02" db="EMBL/GenBank/DDBJ databases">
        <authorList>
            <person name="Sears C."/>
            <person name="Carroll K."/>
            <person name="Sack B.R."/>
            <person name="Qadri F."/>
            <person name="Myers L.L."/>
            <person name="Chung G.-T."/>
            <person name="Escheverria P."/>
            <person name="Fraser C.M."/>
            <person name="Sadzewicz L."/>
            <person name="Shefchek K.A."/>
            <person name="Tallon L."/>
            <person name="Das S.P."/>
            <person name="Daugherty S."/>
            <person name="Mongodin E.F."/>
        </authorList>
    </citation>
    <scope>NUCLEOTIDE SEQUENCE [LARGE SCALE GENOMIC DNA]</scope>
    <source>
        <strain evidence="2">3998T(B)3</strain>
    </source>
</reference>
<name>A0A015TY67_BACFG</name>
<accession>A0A015TY67</accession>
<dbReference type="Proteomes" id="UP000020773">
    <property type="component" value="Unassembled WGS sequence"/>
</dbReference>
<proteinExistence type="predicted"/>
<comment type="caution">
    <text evidence="1">The sequence shown here is derived from an EMBL/GenBank/DDBJ whole genome shotgun (WGS) entry which is preliminary data.</text>
</comment>
<dbReference type="EMBL" id="JGDB01000253">
    <property type="protein sequence ID" value="EXY89369.1"/>
    <property type="molecule type" value="Genomic_DNA"/>
</dbReference>
<protein>
    <submittedName>
        <fullName evidence="1">Uncharacterized protein</fullName>
    </submittedName>
</protein>